<dbReference type="InterPro" id="IPR036005">
    <property type="entry name" value="Creatinase/aminopeptidase-like"/>
</dbReference>
<keyword evidence="2 5" id="KW-0645">Protease</keyword>
<feature type="domain" description="Peptidase M24" evidence="6">
    <location>
        <begin position="17"/>
        <end position="197"/>
    </location>
</feature>
<reference evidence="7 8" key="1">
    <citation type="submission" date="2024-07" db="EMBL/GenBank/DDBJ databases">
        <title>Chromosome-level genome assembly of the water stick insect Ranatra chinensis (Heteroptera: Nepidae).</title>
        <authorList>
            <person name="Liu X."/>
        </authorList>
    </citation>
    <scope>NUCLEOTIDE SEQUENCE [LARGE SCALE GENOMIC DNA]</scope>
    <source>
        <strain evidence="7">Cailab_2021Rc</strain>
        <tissue evidence="7">Muscle</tissue>
    </source>
</reference>
<keyword evidence="8" id="KW-1185">Reference proteome</keyword>
<evidence type="ECO:0000256" key="3">
    <source>
        <dbReference type="ARBA" id="ARBA00022723"/>
    </source>
</evidence>
<name>A0ABD0YZ28_9HEMI</name>
<comment type="function">
    <text evidence="5">Cotranslationally removes the N-terminal methionine from nascent proteins. The N-terminal methionine is often cleaved when the second residue in the primary sequence is small and uncharged (Met-Ala-, Cys, Gly, Pro, Ser, Thr, or Val).</text>
</comment>
<evidence type="ECO:0000256" key="2">
    <source>
        <dbReference type="ARBA" id="ARBA00022670"/>
    </source>
</evidence>
<proteinExistence type="inferred from homology"/>
<evidence type="ECO:0000256" key="4">
    <source>
        <dbReference type="ARBA" id="ARBA00022801"/>
    </source>
</evidence>
<dbReference type="AlphaFoldDB" id="A0ABD0YZ28"/>
<sequence>MVHDLCVNTHKVYPSPLGYNGFPKSVCTSVNNVACHGIPDDRPLADGDIVNVDVTVYKDGYHGDCSRMFLVGNVDPAGQRLSSICLEALTEAVAVCRHGQDFSKIGYIIEEVAASNNFQVVPCFTGHGIGSYFHGPPDIYHIGSHCWPGRMEAGMTFTIEPVLSEGGCEVVVLEDGWTAITEDGSRTAQWEHTILINSPDLPPEILTSRG</sequence>
<evidence type="ECO:0000313" key="7">
    <source>
        <dbReference type="EMBL" id="KAL1132672.1"/>
    </source>
</evidence>
<dbReference type="GO" id="GO:0004239">
    <property type="term" value="F:initiator methionyl aminopeptidase activity"/>
    <property type="evidence" value="ECO:0007669"/>
    <property type="project" value="UniProtKB-EC"/>
</dbReference>
<dbReference type="CDD" id="cd01086">
    <property type="entry name" value="MetAP1"/>
    <property type="match status" value="1"/>
</dbReference>
<dbReference type="Proteomes" id="UP001558652">
    <property type="component" value="Unassembled WGS sequence"/>
</dbReference>
<dbReference type="EC" id="3.4.11.18" evidence="5"/>
<dbReference type="NCBIfam" id="TIGR00500">
    <property type="entry name" value="met_pdase_I"/>
    <property type="match status" value="1"/>
</dbReference>
<comment type="similarity">
    <text evidence="5">Belongs to the peptidase M24A family.</text>
</comment>
<evidence type="ECO:0000256" key="1">
    <source>
        <dbReference type="ARBA" id="ARBA00022438"/>
    </source>
</evidence>
<keyword evidence="1 5" id="KW-0031">Aminopeptidase</keyword>
<gene>
    <name evidence="7" type="ORF">AAG570_010624</name>
</gene>
<protein>
    <recommendedName>
        <fullName evidence="5">Methionine aminopeptidase</fullName>
        <ecNumber evidence="5">3.4.11.18</ecNumber>
    </recommendedName>
</protein>
<dbReference type="EMBL" id="JBFDAA010000005">
    <property type="protein sequence ID" value="KAL1132672.1"/>
    <property type="molecule type" value="Genomic_DNA"/>
</dbReference>
<dbReference type="GO" id="GO:0006508">
    <property type="term" value="P:proteolysis"/>
    <property type="evidence" value="ECO:0007669"/>
    <property type="project" value="UniProtKB-KW"/>
</dbReference>
<dbReference type="Pfam" id="PF00557">
    <property type="entry name" value="Peptidase_M24"/>
    <property type="match status" value="1"/>
</dbReference>
<organism evidence="7 8">
    <name type="scientific">Ranatra chinensis</name>
    <dbReference type="NCBI Taxonomy" id="642074"/>
    <lineage>
        <taxon>Eukaryota</taxon>
        <taxon>Metazoa</taxon>
        <taxon>Ecdysozoa</taxon>
        <taxon>Arthropoda</taxon>
        <taxon>Hexapoda</taxon>
        <taxon>Insecta</taxon>
        <taxon>Pterygota</taxon>
        <taxon>Neoptera</taxon>
        <taxon>Paraneoptera</taxon>
        <taxon>Hemiptera</taxon>
        <taxon>Heteroptera</taxon>
        <taxon>Panheteroptera</taxon>
        <taxon>Nepomorpha</taxon>
        <taxon>Nepidae</taxon>
        <taxon>Ranatrinae</taxon>
        <taxon>Ranatra</taxon>
    </lineage>
</organism>
<comment type="cofactor">
    <cofactor evidence="5">
        <name>Co(2+)</name>
        <dbReference type="ChEBI" id="CHEBI:48828"/>
    </cofactor>
    <cofactor evidence="5">
        <name>Zn(2+)</name>
        <dbReference type="ChEBI" id="CHEBI:29105"/>
    </cofactor>
    <cofactor evidence="5">
        <name>Mn(2+)</name>
        <dbReference type="ChEBI" id="CHEBI:29035"/>
    </cofactor>
    <cofactor evidence="5">
        <name>Fe(2+)</name>
        <dbReference type="ChEBI" id="CHEBI:29033"/>
    </cofactor>
    <text evidence="5">Binds 2 divalent metal cations per subunit. Has a high-affinity and a low affinity metal-binding site. The true nature of the physiological cofactor is under debate. The enzyme is active with cobalt, zinc, manganese or divalent iron ions.</text>
</comment>
<dbReference type="Gene3D" id="3.90.230.10">
    <property type="entry name" value="Creatinase/methionine aminopeptidase superfamily"/>
    <property type="match status" value="1"/>
</dbReference>
<dbReference type="InterPro" id="IPR002467">
    <property type="entry name" value="Pept_M24A_MAP1"/>
</dbReference>
<dbReference type="PANTHER" id="PTHR43330:SF8">
    <property type="entry name" value="METHIONINE AMINOPEPTIDASE 1D, MITOCHONDRIAL"/>
    <property type="match status" value="1"/>
</dbReference>
<evidence type="ECO:0000259" key="6">
    <source>
        <dbReference type="Pfam" id="PF00557"/>
    </source>
</evidence>
<dbReference type="SUPFAM" id="SSF55920">
    <property type="entry name" value="Creatinase/aminopeptidase"/>
    <property type="match status" value="1"/>
</dbReference>
<dbReference type="InterPro" id="IPR000994">
    <property type="entry name" value="Pept_M24"/>
</dbReference>
<dbReference type="InterPro" id="IPR001714">
    <property type="entry name" value="Pept_M24_MAP"/>
</dbReference>
<evidence type="ECO:0000256" key="5">
    <source>
        <dbReference type="RuleBase" id="RU003653"/>
    </source>
</evidence>
<keyword evidence="4" id="KW-0378">Hydrolase</keyword>
<comment type="caution">
    <text evidence="7">The sequence shown here is derived from an EMBL/GenBank/DDBJ whole genome shotgun (WGS) entry which is preliminary data.</text>
</comment>
<keyword evidence="3 5" id="KW-0479">Metal-binding</keyword>
<dbReference type="PRINTS" id="PR00599">
    <property type="entry name" value="MAPEPTIDASE"/>
</dbReference>
<comment type="catalytic activity">
    <reaction evidence="5">
        <text>Release of N-terminal amino acids, preferentially methionine, from peptides and arylamides.</text>
        <dbReference type="EC" id="3.4.11.18"/>
    </reaction>
</comment>
<dbReference type="GO" id="GO:0046872">
    <property type="term" value="F:metal ion binding"/>
    <property type="evidence" value="ECO:0007669"/>
    <property type="project" value="UniProtKB-KW"/>
</dbReference>
<evidence type="ECO:0000313" key="8">
    <source>
        <dbReference type="Proteomes" id="UP001558652"/>
    </source>
</evidence>
<accession>A0ABD0YZ28</accession>
<dbReference type="PANTHER" id="PTHR43330">
    <property type="entry name" value="METHIONINE AMINOPEPTIDASE"/>
    <property type="match status" value="1"/>
</dbReference>